<reference evidence="1 2" key="2">
    <citation type="submission" date="2018-11" db="EMBL/GenBank/DDBJ databases">
        <authorList>
            <consortium name="Pathogen Informatics"/>
        </authorList>
    </citation>
    <scope>NUCLEOTIDE SEQUENCE [LARGE SCALE GENOMIC DNA]</scope>
</reference>
<dbReference type="WBParaSite" id="NBR_0000158001-mRNA-1">
    <property type="protein sequence ID" value="NBR_0000158001-mRNA-1"/>
    <property type="gene ID" value="NBR_0000158001"/>
</dbReference>
<proteinExistence type="predicted"/>
<name>A0A0N4XGC8_NIPBR</name>
<evidence type="ECO:0000313" key="3">
    <source>
        <dbReference type="WBParaSite" id="NBR_0000158001-mRNA-1"/>
    </source>
</evidence>
<gene>
    <name evidence="1" type="ORF">NBR_LOCUS1581</name>
</gene>
<dbReference type="AlphaFoldDB" id="A0A0N4XGC8"/>
<accession>A0A0N4XGC8</accession>
<organism evidence="3">
    <name type="scientific">Nippostrongylus brasiliensis</name>
    <name type="common">Rat hookworm</name>
    <dbReference type="NCBI Taxonomy" id="27835"/>
    <lineage>
        <taxon>Eukaryota</taxon>
        <taxon>Metazoa</taxon>
        <taxon>Ecdysozoa</taxon>
        <taxon>Nematoda</taxon>
        <taxon>Chromadorea</taxon>
        <taxon>Rhabditida</taxon>
        <taxon>Rhabditina</taxon>
        <taxon>Rhabditomorpha</taxon>
        <taxon>Strongyloidea</taxon>
        <taxon>Heligmosomidae</taxon>
        <taxon>Nippostrongylus</taxon>
    </lineage>
</organism>
<keyword evidence="2" id="KW-1185">Reference proteome</keyword>
<dbReference type="Proteomes" id="UP000271162">
    <property type="component" value="Unassembled WGS sequence"/>
</dbReference>
<dbReference type="EMBL" id="UYSL01001325">
    <property type="protein sequence ID" value="VDL65112.1"/>
    <property type="molecule type" value="Genomic_DNA"/>
</dbReference>
<sequence>MTLDDFWDPPVQSLASLDTWEEKNIFVVGAQHAVDGVEVSLVISDRGRIVKSWRVEELLRAEVKHLERLSLMRIEVVRDESCAREPCPYYQKCRQTLKQMNTVEVSGS</sequence>
<reference evidence="3" key="1">
    <citation type="submission" date="2017-02" db="UniProtKB">
        <authorList>
            <consortium name="WormBaseParasite"/>
        </authorList>
    </citation>
    <scope>IDENTIFICATION</scope>
</reference>
<evidence type="ECO:0000313" key="2">
    <source>
        <dbReference type="Proteomes" id="UP000271162"/>
    </source>
</evidence>
<dbReference type="STRING" id="27835.A0A0N4XGC8"/>
<evidence type="ECO:0000313" key="1">
    <source>
        <dbReference type="EMBL" id="VDL65112.1"/>
    </source>
</evidence>
<protein>
    <submittedName>
        <fullName evidence="3">Dna2 domain-containing protein</fullName>
    </submittedName>
</protein>